<dbReference type="PROSITE" id="PS50850">
    <property type="entry name" value="MFS"/>
    <property type="match status" value="1"/>
</dbReference>
<dbReference type="RefSeq" id="WP_290399060.1">
    <property type="nucleotide sequence ID" value="NZ_JAUHLN010000001.1"/>
</dbReference>
<keyword evidence="9" id="KW-1185">Reference proteome</keyword>
<evidence type="ECO:0000313" key="8">
    <source>
        <dbReference type="EMBL" id="MDN4072531.1"/>
    </source>
</evidence>
<keyword evidence="4 6" id="KW-1133">Transmembrane helix</keyword>
<dbReference type="Pfam" id="PF07690">
    <property type="entry name" value="MFS_1"/>
    <property type="match status" value="1"/>
</dbReference>
<comment type="subcellular location">
    <subcellularLocation>
        <location evidence="1">Cell membrane</location>
        <topology evidence="1">Multi-pass membrane protein</topology>
    </subcellularLocation>
</comment>
<dbReference type="Proteomes" id="UP001168694">
    <property type="component" value="Unassembled WGS sequence"/>
</dbReference>
<dbReference type="InterPro" id="IPR011701">
    <property type="entry name" value="MFS"/>
</dbReference>
<evidence type="ECO:0000256" key="5">
    <source>
        <dbReference type="ARBA" id="ARBA00023136"/>
    </source>
</evidence>
<dbReference type="EMBL" id="JAUHLN010000001">
    <property type="protein sequence ID" value="MDN4072531.1"/>
    <property type="molecule type" value="Genomic_DNA"/>
</dbReference>
<name>A0ABT8E3N9_9BACL</name>
<evidence type="ECO:0000256" key="4">
    <source>
        <dbReference type="ARBA" id="ARBA00022989"/>
    </source>
</evidence>
<keyword evidence="5 6" id="KW-0472">Membrane</keyword>
<sequence length="78" mass="8203">MANDLAPAGRAGFYQGIVNSTATSGRMIGPSFGGILADVWGMKAVFGEISVLLMISIVLTQIYDRKIADGDLPQKKTG</sequence>
<proteinExistence type="predicted"/>
<evidence type="ECO:0000256" key="6">
    <source>
        <dbReference type="SAM" id="Phobius"/>
    </source>
</evidence>
<evidence type="ECO:0000256" key="3">
    <source>
        <dbReference type="ARBA" id="ARBA00022692"/>
    </source>
</evidence>
<evidence type="ECO:0000256" key="2">
    <source>
        <dbReference type="ARBA" id="ARBA00022448"/>
    </source>
</evidence>
<accession>A0ABT8E3N9</accession>
<keyword evidence="2" id="KW-0813">Transport</keyword>
<feature type="domain" description="Major facilitator superfamily (MFS) profile" evidence="7">
    <location>
        <begin position="1"/>
        <end position="78"/>
    </location>
</feature>
<protein>
    <submittedName>
        <fullName evidence="8">MFS transporter</fullName>
    </submittedName>
</protein>
<dbReference type="InterPro" id="IPR036259">
    <property type="entry name" value="MFS_trans_sf"/>
</dbReference>
<reference evidence="8" key="1">
    <citation type="submission" date="2023-06" db="EMBL/GenBank/DDBJ databases">
        <title>Draft Genome Sequences of Representative Paenibacillus Polymyxa, Bacillus cereus, Fictibacillus sp., and Brevibacillus agri Strains Isolated from Amazonian Dark Earth.</title>
        <authorList>
            <person name="Pellegrinetti T.A."/>
            <person name="Cunha I.C.M."/>
            <person name="Chaves M.G."/>
            <person name="Freitas A.S."/>
            <person name="Silva A.V.R."/>
            <person name="Tsai S.M."/>
            <person name="Mendes L.W."/>
        </authorList>
    </citation>
    <scope>NUCLEOTIDE SEQUENCE</scope>
    <source>
        <strain evidence="8">CENA-BCM004</strain>
    </source>
</reference>
<dbReference type="InterPro" id="IPR020846">
    <property type="entry name" value="MFS_dom"/>
</dbReference>
<dbReference type="Gene3D" id="1.20.1250.20">
    <property type="entry name" value="MFS general substrate transporter like domains"/>
    <property type="match status" value="1"/>
</dbReference>
<organism evidence="8 9">
    <name type="scientific">Fictibacillus terranigra</name>
    <dbReference type="NCBI Taxonomy" id="3058424"/>
    <lineage>
        <taxon>Bacteria</taxon>
        <taxon>Bacillati</taxon>
        <taxon>Bacillota</taxon>
        <taxon>Bacilli</taxon>
        <taxon>Bacillales</taxon>
        <taxon>Fictibacillaceae</taxon>
        <taxon>Fictibacillus</taxon>
    </lineage>
</organism>
<evidence type="ECO:0000313" key="9">
    <source>
        <dbReference type="Proteomes" id="UP001168694"/>
    </source>
</evidence>
<comment type="caution">
    <text evidence="8">The sequence shown here is derived from an EMBL/GenBank/DDBJ whole genome shotgun (WGS) entry which is preliminary data.</text>
</comment>
<gene>
    <name evidence="8" type="ORF">QYF49_05735</name>
</gene>
<keyword evidence="3 6" id="KW-0812">Transmembrane</keyword>
<feature type="transmembrane region" description="Helical" evidence="6">
    <location>
        <begin position="40"/>
        <end position="59"/>
    </location>
</feature>
<dbReference type="SUPFAM" id="SSF103473">
    <property type="entry name" value="MFS general substrate transporter"/>
    <property type="match status" value="1"/>
</dbReference>
<evidence type="ECO:0000256" key="1">
    <source>
        <dbReference type="ARBA" id="ARBA00004651"/>
    </source>
</evidence>
<evidence type="ECO:0000259" key="7">
    <source>
        <dbReference type="PROSITE" id="PS50850"/>
    </source>
</evidence>